<dbReference type="GO" id="GO:0004190">
    <property type="term" value="F:aspartic-type endopeptidase activity"/>
    <property type="evidence" value="ECO:0007669"/>
    <property type="project" value="InterPro"/>
</dbReference>
<accession>A0A5E4Z6X1</accession>
<feature type="transmembrane region" description="Helical" evidence="2">
    <location>
        <begin position="54"/>
        <end position="74"/>
    </location>
</feature>
<dbReference type="OrthoDB" id="8942754at2"/>
<dbReference type="GO" id="GO:0006465">
    <property type="term" value="P:signal peptide processing"/>
    <property type="evidence" value="ECO:0007669"/>
    <property type="project" value="TreeGrafter"/>
</dbReference>
<dbReference type="RefSeq" id="WP_150699744.1">
    <property type="nucleotide sequence ID" value="NZ_CABPRZ010000032.1"/>
</dbReference>
<protein>
    <submittedName>
        <fullName evidence="4">Peptidase A24A prepilin type IV</fullName>
    </submittedName>
</protein>
<feature type="domain" description="Prepilin type IV endopeptidase peptidase" evidence="3">
    <location>
        <begin position="4"/>
        <end position="113"/>
    </location>
</feature>
<keyword evidence="5" id="KW-1185">Reference proteome</keyword>
<keyword evidence="2" id="KW-0812">Transmembrane</keyword>
<dbReference type="Gene3D" id="1.20.120.1220">
    <property type="match status" value="1"/>
</dbReference>
<proteinExistence type="inferred from homology"/>
<keyword evidence="2" id="KW-1133">Transmembrane helix</keyword>
<feature type="transmembrane region" description="Helical" evidence="2">
    <location>
        <begin position="86"/>
        <end position="119"/>
    </location>
</feature>
<evidence type="ECO:0000256" key="1">
    <source>
        <dbReference type="ARBA" id="ARBA00005801"/>
    </source>
</evidence>
<dbReference type="Proteomes" id="UP000414233">
    <property type="component" value="Unassembled WGS sequence"/>
</dbReference>
<evidence type="ECO:0000313" key="5">
    <source>
        <dbReference type="Proteomes" id="UP000414233"/>
    </source>
</evidence>
<evidence type="ECO:0000256" key="2">
    <source>
        <dbReference type="SAM" id="Phobius"/>
    </source>
</evidence>
<name>A0A5E4Z6X1_9BURK</name>
<evidence type="ECO:0000313" key="4">
    <source>
        <dbReference type="EMBL" id="VVE56508.1"/>
    </source>
</evidence>
<dbReference type="AlphaFoldDB" id="A0A5E4Z6X1"/>
<dbReference type="PANTHER" id="PTHR30487">
    <property type="entry name" value="TYPE 4 PREPILIN-LIKE PROTEINS LEADER PEPTIDE-PROCESSING ENZYME"/>
    <property type="match status" value="1"/>
</dbReference>
<dbReference type="InterPro" id="IPR050882">
    <property type="entry name" value="Prepilin_peptidase/N-MTase"/>
</dbReference>
<organism evidence="4 5">
    <name type="scientific">Pandoraea terrae</name>
    <dbReference type="NCBI Taxonomy" id="1537710"/>
    <lineage>
        <taxon>Bacteria</taxon>
        <taxon>Pseudomonadati</taxon>
        <taxon>Pseudomonadota</taxon>
        <taxon>Betaproteobacteria</taxon>
        <taxon>Burkholderiales</taxon>
        <taxon>Burkholderiaceae</taxon>
        <taxon>Pandoraea</taxon>
    </lineage>
</organism>
<gene>
    <name evidence="4" type="ORF">PTE30175_04999</name>
</gene>
<feature type="transmembrane region" description="Helical" evidence="2">
    <location>
        <begin position="25"/>
        <end position="47"/>
    </location>
</feature>
<reference evidence="4 5" key="1">
    <citation type="submission" date="2019-08" db="EMBL/GenBank/DDBJ databases">
        <authorList>
            <person name="Peeters C."/>
        </authorList>
    </citation>
    <scope>NUCLEOTIDE SEQUENCE [LARGE SCALE GENOMIC DNA]</scope>
    <source>
        <strain evidence="4 5">LMG 30175</strain>
    </source>
</reference>
<dbReference type="Pfam" id="PF01478">
    <property type="entry name" value="Peptidase_A24"/>
    <property type="match status" value="1"/>
</dbReference>
<evidence type="ECO:0000259" key="3">
    <source>
        <dbReference type="Pfam" id="PF01478"/>
    </source>
</evidence>
<dbReference type="EMBL" id="CABPRZ010000032">
    <property type="protein sequence ID" value="VVE56508.1"/>
    <property type="molecule type" value="Genomic_DNA"/>
</dbReference>
<dbReference type="GO" id="GO:0005886">
    <property type="term" value="C:plasma membrane"/>
    <property type="evidence" value="ECO:0007669"/>
    <property type="project" value="TreeGrafter"/>
</dbReference>
<dbReference type="PANTHER" id="PTHR30487:SF0">
    <property type="entry name" value="PREPILIN LEADER PEPTIDASE_N-METHYLTRANSFERASE-RELATED"/>
    <property type="match status" value="1"/>
</dbReference>
<comment type="similarity">
    <text evidence="1">Belongs to the peptidase A24 family.</text>
</comment>
<sequence>MLALLVLLCVPVIVLDTTARRIPNTLLFAVTALTLLWLGSCDLSGVAATQAAPVSVWSHLAGGLLGGVVLLPFWRWNLMGAGDVKLFAVIGLIAGHATLLPVWWLASLAAGVHAAATLLWRRPFARTWRERTAGWAWVRRMHAWREGRQGIPYGAYLAAAALLVKL</sequence>
<keyword evidence="2" id="KW-0472">Membrane</keyword>
<dbReference type="InterPro" id="IPR000045">
    <property type="entry name" value="Prepilin_IV_endopep_pep"/>
</dbReference>